<dbReference type="AlphaFoldDB" id="A0A6N4DHH5"/>
<keyword evidence="1" id="KW-1133">Transmembrane helix</keyword>
<keyword evidence="1" id="KW-0472">Membrane</keyword>
<evidence type="ECO:0000313" key="2">
    <source>
        <dbReference type="EMBL" id="PTB88427.1"/>
    </source>
</evidence>
<keyword evidence="1" id="KW-0812">Transmembrane</keyword>
<reference evidence="2 3" key="1">
    <citation type="submission" date="2018-03" db="EMBL/GenBank/DDBJ databases">
        <title>Cross-interface Injection: A General Nanoliter Liquid Handling Method Applied to Single Cells Genome Amplification Automated Nanoliter Liquid Handling Applied to Single Cell Multiple Displacement Amplification.</title>
        <authorList>
            <person name="Yun J."/>
            <person name="Xu P."/>
            <person name="Xu J."/>
            <person name="Dai X."/>
            <person name="Wang Y."/>
            <person name="Zheng X."/>
            <person name="Cao C."/>
            <person name="Yi Q."/>
            <person name="Zhu Y."/>
            <person name="Wang L."/>
            <person name="Dong Z."/>
            <person name="Huang Y."/>
            <person name="Huang L."/>
            <person name="Du W."/>
        </authorList>
    </citation>
    <scope>NUCLEOTIDE SEQUENCE [LARGE SCALE GENOMIC DNA]</scope>
    <source>
        <strain evidence="2 3">A9-4</strain>
    </source>
</reference>
<evidence type="ECO:0000313" key="3">
    <source>
        <dbReference type="Proteomes" id="UP000241514"/>
    </source>
</evidence>
<comment type="caution">
    <text evidence="2">The sequence shown here is derived from an EMBL/GenBank/DDBJ whole genome shotgun (WGS) entry which is preliminary data.</text>
</comment>
<dbReference type="PANTHER" id="PTHR40572">
    <property type="entry name" value="PROTEIN BAX"/>
    <property type="match status" value="1"/>
</dbReference>
<dbReference type="PANTHER" id="PTHR40572:SF1">
    <property type="entry name" value="PROTEIN BAX"/>
    <property type="match status" value="1"/>
</dbReference>
<organism evidence="2 3">
    <name type="scientific">Pseudidiomarina aestuarii</name>
    <dbReference type="NCBI Taxonomy" id="624146"/>
    <lineage>
        <taxon>Bacteria</taxon>
        <taxon>Pseudomonadati</taxon>
        <taxon>Pseudomonadota</taxon>
        <taxon>Gammaproteobacteria</taxon>
        <taxon>Alteromonadales</taxon>
        <taxon>Idiomarinaceae</taxon>
        <taxon>Pseudidiomarina</taxon>
    </lineage>
</organism>
<feature type="non-terminal residue" evidence="2">
    <location>
        <position position="168"/>
    </location>
</feature>
<dbReference type="Proteomes" id="UP000241514">
    <property type="component" value="Unassembled WGS sequence"/>
</dbReference>
<dbReference type="EMBL" id="PYVG01000061">
    <property type="protein sequence ID" value="PTB88427.1"/>
    <property type="molecule type" value="Genomic_DNA"/>
</dbReference>
<dbReference type="InterPro" id="IPR053195">
    <property type="entry name" value="Bax-like"/>
</dbReference>
<name>A0A6N4DHH5_9GAMM</name>
<keyword evidence="2" id="KW-0378">Hydrolase</keyword>
<gene>
    <name evidence="2" type="ORF">C9928_06305</name>
</gene>
<accession>A0A6N4DHH5</accession>
<protein>
    <submittedName>
        <fullName evidence="2">Peptidoglycan hydrolase</fullName>
    </submittedName>
</protein>
<dbReference type="GO" id="GO:0016787">
    <property type="term" value="F:hydrolase activity"/>
    <property type="evidence" value="ECO:0007669"/>
    <property type="project" value="UniProtKB-KW"/>
</dbReference>
<evidence type="ECO:0000256" key="1">
    <source>
        <dbReference type="SAM" id="Phobius"/>
    </source>
</evidence>
<feature type="transmembrane region" description="Helical" evidence="1">
    <location>
        <begin position="6"/>
        <end position="27"/>
    </location>
</feature>
<sequence>MQSQKFWHGSLLVMTLSAVAVCVYLPIQLHNTLADVPSLRPGEPVVLLEAPVHTEVPDFTSYTDTRDKKQAFFAFLAPLVQAENSRIEVQRDRLLRLHERWKVDSNALKTGELAWLKQLASLYRVKTDSVALGTQFDLLLRRVDVVPEALVLVQAANESGWGTSRFAR</sequence>
<proteinExistence type="predicted"/>